<dbReference type="Proteomes" id="UP000230233">
    <property type="component" value="Chromosome V"/>
</dbReference>
<comment type="caution">
    <text evidence="3">The sequence shown here is derived from an EMBL/GenBank/DDBJ whole genome shotgun (WGS) entry which is preliminary data.</text>
</comment>
<sequence>MKVAVLLFLVSIAFGDIIIDPLCPNGNLEFNPPPFKDDMHEIYPDNSNNGAPTLFPNNYQCNIRVNVPTGMWAKLNINLSVTNLNIIYPVIVSDFLGKPEGYVKYSNCQMLDYQSVYAPPGLNLLASGYSACNPTENCNQNSENWNLHL</sequence>
<dbReference type="AlphaFoldDB" id="A0A2G5TQH6"/>
<evidence type="ECO:0000313" key="3">
    <source>
        <dbReference type="EMBL" id="PIC29488.1"/>
    </source>
</evidence>
<gene>
    <name evidence="3" type="primary">Cnig_chr_V.g21047</name>
    <name evidence="3" type="ORF">B9Z55_021047</name>
</gene>
<reference evidence="4" key="1">
    <citation type="submission" date="2017-10" db="EMBL/GenBank/DDBJ databases">
        <title>Rapid genome shrinkage in a self-fertile nematode reveals novel sperm competition proteins.</title>
        <authorList>
            <person name="Yin D."/>
            <person name="Schwarz E.M."/>
            <person name="Thomas C.G."/>
            <person name="Felde R.L."/>
            <person name="Korf I.F."/>
            <person name="Cutter A.D."/>
            <person name="Schartner C.M."/>
            <person name="Ralston E.J."/>
            <person name="Meyer B.J."/>
            <person name="Haag E.S."/>
        </authorList>
    </citation>
    <scope>NUCLEOTIDE SEQUENCE [LARGE SCALE GENOMIC DNA]</scope>
    <source>
        <strain evidence="4">JU1422</strain>
    </source>
</reference>
<evidence type="ECO:0000256" key="1">
    <source>
        <dbReference type="SAM" id="SignalP"/>
    </source>
</evidence>
<organism evidence="3 4">
    <name type="scientific">Caenorhabditis nigoni</name>
    <dbReference type="NCBI Taxonomy" id="1611254"/>
    <lineage>
        <taxon>Eukaryota</taxon>
        <taxon>Metazoa</taxon>
        <taxon>Ecdysozoa</taxon>
        <taxon>Nematoda</taxon>
        <taxon>Chromadorea</taxon>
        <taxon>Rhabditida</taxon>
        <taxon>Rhabditina</taxon>
        <taxon>Rhabditomorpha</taxon>
        <taxon>Rhabditoidea</taxon>
        <taxon>Rhabditidae</taxon>
        <taxon>Peloderinae</taxon>
        <taxon>Caenorhabditis</taxon>
    </lineage>
</organism>
<keyword evidence="1" id="KW-0732">Signal</keyword>
<dbReference type="PANTHER" id="PTHR47407:SF2">
    <property type="entry name" value="CUB-LIKE DOMAIN-CONTAINING PROTEIN-RELATED"/>
    <property type="match status" value="1"/>
</dbReference>
<evidence type="ECO:0000313" key="4">
    <source>
        <dbReference type="Proteomes" id="UP000230233"/>
    </source>
</evidence>
<feature type="chain" id="PRO_5013862180" description="CUB-like domain-containing protein" evidence="1">
    <location>
        <begin position="16"/>
        <end position="149"/>
    </location>
</feature>
<proteinExistence type="predicted"/>
<dbReference type="EMBL" id="PDUG01000005">
    <property type="protein sequence ID" value="PIC29488.1"/>
    <property type="molecule type" value="Genomic_DNA"/>
</dbReference>
<name>A0A2G5TQH6_9PELO</name>
<dbReference type="Pfam" id="PF02408">
    <property type="entry name" value="CUB_2"/>
    <property type="match status" value="1"/>
</dbReference>
<evidence type="ECO:0000259" key="2">
    <source>
        <dbReference type="Pfam" id="PF02408"/>
    </source>
</evidence>
<keyword evidence="4" id="KW-1185">Reference proteome</keyword>
<protein>
    <recommendedName>
        <fullName evidence="2">CUB-like domain-containing protein</fullName>
    </recommendedName>
</protein>
<feature type="domain" description="CUB-like" evidence="2">
    <location>
        <begin position="22"/>
        <end position="94"/>
    </location>
</feature>
<feature type="signal peptide" evidence="1">
    <location>
        <begin position="1"/>
        <end position="15"/>
    </location>
</feature>
<dbReference type="PANTHER" id="PTHR47407">
    <property type="entry name" value="PROTEIN CBG15905-RELATED"/>
    <property type="match status" value="1"/>
</dbReference>
<dbReference type="InterPro" id="IPR003366">
    <property type="entry name" value="CUB-like_dom"/>
</dbReference>
<accession>A0A2G5TQH6</accession>